<reference evidence="1" key="1">
    <citation type="journal article" date="2013" name="J. Plant Res.">
        <title>Effect of fungi and light on seed germination of three Opuntia species from semiarid lands of central Mexico.</title>
        <authorList>
            <person name="Delgado-Sanchez P."/>
            <person name="Jimenez-Bremont J.F."/>
            <person name="Guerrero-Gonzalez Mde L."/>
            <person name="Flores J."/>
        </authorList>
    </citation>
    <scope>NUCLEOTIDE SEQUENCE</scope>
    <source>
        <tissue evidence="1">Cladode</tissue>
    </source>
</reference>
<accession>A0A7C9CV65</accession>
<name>A0A7C9CV65_OPUST</name>
<organism evidence="1">
    <name type="scientific">Opuntia streptacantha</name>
    <name type="common">Prickly pear cactus</name>
    <name type="synonym">Opuntia cardona</name>
    <dbReference type="NCBI Taxonomy" id="393608"/>
    <lineage>
        <taxon>Eukaryota</taxon>
        <taxon>Viridiplantae</taxon>
        <taxon>Streptophyta</taxon>
        <taxon>Embryophyta</taxon>
        <taxon>Tracheophyta</taxon>
        <taxon>Spermatophyta</taxon>
        <taxon>Magnoliopsida</taxon>
        <taxon>eudicotyledons</taxon>
        <taxon>Gunneridae</taxon>
        <taxon>Pentapetalae</taxon>
        <taxon>Caryophyllales</taxon>
        <taxon>Cactineae</taxon>
        <taxon>Cactaceae</taxon>
        <taxon>Opuntioideae</taxon>
        <taxon>Opuntia</taxon>
    </lineage>
</organism>
<reference evidence="1" key="2">
    <citation type="submission" date="2020-07" db="EMBL/GenBank/DDBJ databases">
        <authorList>
            <person name="Vera ALvarez R."/>
            <person name="Arias-Moreno D.M."/>
            <person name="Jimenez-Jacinto V."/>
            <person name="Jimenez-Bremont J.F."/>
            <person name="Swaminathan K."/>
            <person name="Moose S.P."/>
            <person name="Guerrero-Gonzalez M.L."/>
            <person name="Marino-Ramirez L."/>
            <person name="Landsman D."/>
            <person name="Rodriguez-Kessler M."/>
            <person name="Delgado-Sanchez P."/>
        </authorList>
    </citation>
    <scope>NUCLEOTIDE SEQUENCE</scope>
    <source>
        <tissue evidence="1">Cladode</tissue>
    </source>
</reference>
<dbReference type="AlphaFoldDB" id="A0A7C9CV65"/>
<evidence type="ECO:0000313" key="1">
    <source>
        <dbReference type="EMBL" id="MBA4624305.1"/>
    </source>
</evidence>
<sequence length="105" mass="11741">MRVYSQECPEVGQCRCVAKLWFMWVETQGVEYPRGVEGTWLRIWELVTVMPRIEEANTNYIVQLLVPPPPPPPGVILSPRPLAVATYSSEGSNSVTGPLGNENQE</sequence>
<protein>
    <submittedName>
        <fullName evidence="1">Uncharacterized protein</fullName>
    </submittedName>
</protein>
<proteinExistence type="predicted"/>
<dbReference type="EMBL" id="GISG01047155">
    <property type="protein sequence ID" value="MBA4624305.1"/>
    <property type="molecule type" value="Transcribed_RNA"/>
</dbReference>